<dbReference type="Pfam" id="PF04561">
    <property type="entry name" value="RNA_pol_Rpb2_2"/>
    <property type="match status" value="1"/>
</dbReference>
<evidence type="ECO:0000256" key="5">
    <source>
        <dbReference type="ARBA" id="ARBA00048552"/>
    </source>
</evidence>
<dbReference type="Gene3D" id="2.40.270.10">
    <property type="entry name" value="DNA-directed RNA polymerase, subunit 2, domain 6"/>
    <property type="match status" value="2"/>
</dbReference>
<comment type="function">
    <text evidence="6 8">DNA-dependent RNA polymerase catalyzes the transcription of DNA into RNA using the four ribonucleoside triphosphates as substrates.</text>
</comment>
<dbReference type="HAMAP" id="MF_01321">
    <property type="entry name" value="RNApol_bact_RpoB"/>
    <property type="match status" value="1"/>
</dbReference>
<evidence type="ECO:0000259" key="12">
    <source>
        <dbReference type="Pfam" id="PF04561"/>
    </source>
</evidence>
<dbReference type="Gene3D" id="3.90.1110.10">
    <property type="entry name" value="RNA polymerase Rpb2, domain 2"/>
    <property type="match status" value="1"/>
</dbReference>
<evidence type="ECO:0000259" key="15">
    <source>
        <dbReference type="Pfam" id="PF10385"/>
    </source>
</evidence>
<protein>
    <recommendedName>
        <fullName evidence="6 8">DNA-directed RNA polymerase subunit beta</fullName>
        <shortName evidence="6">RNAP subunit beta</shortName>
        <ecNumber evidence="6 8">2.7.7.6</ecNumber>
    </recommendedName>
    <alternativeName>
        <fullName evidence="6">RNA polymerase subunit beta</fullName>
    </alternativeName>
    <alternativeName>
        <fullName evidence="6">Transcriptase subunit beta</fullName>
    </alternativeName>
</protein>
<dbReference type="Proteomes" id="UP000176682">
    <property type="component" value="Unassembled WGS sequence"/>
</dbReference>
<dbReference type="CDD" id="cd00653">
    <property type="entry name" value="RNA_pol_B_RPB2"/>
    <property type="match status" value="1"/>
</dbReference>
<gene>
    <name evidence="6" type="primary">rpoB</name>
    <name evidence="16" type="ORF">A2368_01105</name>
</gene>
<feature type="domain" description="RNA polymerase Rpb2" evidence="14">
    <location>
        <begin position="391"/>
        <end position="458"/>
    </location>
</feature>
<evidence type="ECO:0000256" key="6">
    <source>
        <dbReference type="HAMAP-Rule" id="MF_01321"/>
    </source>
</evidence>
<dbReference type="InterPro" id="IPR037033">
    <property type="entry name" value="DNA-dir_RNAP_su2_hyb_sf"/>
</dbReference>
<dbReference type="Pfam" id="PF00562">
    <property type="entry name" value="RNA_pol_Rpb2_6"/>
    <property type="match status" value="1"/>
</dbReference>
<accession>A0A1F5FG43</accession>
<evidence type="ECO:0000256" key="2">
    <source>
        <dbReference type="ARBA" id="ARBA00022679"/>
    </source>
</evidence>
<comment type="caution">
    <text evidence="16">The sequence shown here is derived from an EMBL/GenBank/DDBJ whole genome shotgun (WGS) entry which is preliminary data.</text>
</comment>
<proteinExistence type="inferred from homology"/>
<evidence type="ECO:0000259" key="10">
    <source>
        <dbReference type="Pfam" id="PF00562"/>
    </source>
</evidence>
<dbReference type="InterPro" id="IPR037034">
    <property type="entry name" value="RNA_pol_Rpb2_2_sf"/>
</dbReference>
<dbReference type="GO" id="GO:0003677">
    <property type="term" value="F:DNA binding"/>
    <property type="evidence" value="ECO:0007669"/>
    <property type="project" value="UniProtKB-UniRule"/>
</dbReference>
<dbReference type="InterPro" id="IPR010243">
    <property type="entry name" value="RNA_pol_bsu_bac"/>
</dbReference>
<evidence type="ECO:0000256" key="3">
    <source>
        <dbReference type="ARBA" id="ARBA00022695"/>
    </source>
</evidence>
<dbReference type="InterPro" id="IPR007645">
    <property type="entry name" value="RNA_pol_Rpb2_3"/>
</dbReference>
<dbReference type="InterPro" id="IPR014724">
    <property type="entry name" value="RNA_pol_RPB2_OB-fold"/>
</dbReference>
<comment type="similarity">
    <text evidence="6 7">Belongs to the RNA polymerase beta chain family.</text>
</comment>
<feature type="region of interest" description="Disordered" evidence="9">
    <location>
        <begin position="1107"/>
        <end position="1140"/>
    </location>
</feature>
<dbReference type="PROSITE" id="PS01166">
    <property type="entry name" value="RNA_POL_BETA"/>
    <property type="match status" value="1"/>
</dbReference>
<name>A0A1F5FG43_9BACT</name>
<feature type="compositionally biased region" description="Basic and acidic residues" evidence="9">
    <location>
        <begin position="1120"/>
        <end position="1132"/>
    </location>
</feature>
<dbReference type="Gene3D" id="2.30.150.10">
    <property type="entry name" value="DNA-directed RNA polymerase, beta subunit, external 1 domain"/>
    <property type="match status" value="1"/>
</dbReference>
<dbReference type="GO" id="GO:0032549">
    <property type="term" value="F:ribonucleoside binding"/>
    <property type="evidence" value="ECO:0007669"/>
    <property type="project" value="InterPro"/>
</dbReference>
<feature type="domain" description="DNA-directed RNA polymerase subunit 2 hybrid-binding" evidence="10">
    <location>
        <begin position="642"/>
        <end position="1008"/>
    </location>
</feature>
<evidence type="ECO:0000259" key="11">
    <source>
        <dbReference type="Pfam" id="PF04560"/>
    </source>
</evidence>
<dbReference type="PANTHER" id="PTHR20856">
    <property type="entry name" value="DNA-DIRECTED RNA POLYMERASE I SUBUNIT 2"/>
    <property type="match status" value="1"/>
</dbReference>
<keyword evidence="4 6" id="KW-0804">Transcription</keyword>
<evidence type="ECO:0000256" key="8">
    <source>
        <dbReference type="RuleBase" id="RU363031"/>
    </source>
</evidence>
<dbReference type="InterPro" id="IPR007121">
    <property type="entry name" value="RNA_pol_bsu_CS"/>
</dbReference>
<dbReference type="Pfam" id="PF04565">
    <property type="entry name" value="RNA_pol_Rpb2_3"/>
    <property type="match status" value="1"/>
</dbReference>
<dbReference type="EC" id="2.7.7.6" evidence="6 8"/>
<organism evidence="16 17">
    <name type="scientific">Candidatus Collierbacteria bacterium RIFOXYB1_FULL_49_13</name>
    <dbReference type="NCBI Taxonomy" id="1817728"/>
    <lineage>
        <taxon>Bacteria</taxon>
        <taxon>Candidatus Collieribacteriota</taxon>
    </lineage>
</organism>
<evidence type="ECO:0000313" key="17">
    <source>
        <dbReference type="Proteomes" id="UP000176682"/>
    </source>
</evidence>
<evidence type="ECO:0000313" key="16">
    <source>
        <dbReference type="EMBL" id="OGD78610.1"/>
    </source>
</evidence>
<dbReference type="GO" id="GO:0000428">
    <property type="term" value="C:DNA-directed RNA polymerase complex"/>
    <property type="evidence" value="ECO:0007669"/>
    <property type="project" value="UniProtKB-KW"/>
</dbReference>
<evidence type="ECO:0000256" key="1">
    <source>
        <dbReference type="ARBA" id="ARBA00022478"/>
    </source>
</evidence>
<dbReference type="Pfam" id="PF04560">
    <property type="entry name" value="RNA_pol_Rpb2_7"/>
    <property type="match status" value="1"/>
</dbReference>
<dbReference type="InterPro" id="IPR042107">
    <property type="entry name" value="DNA-dir_RNA_pol_bsu_ext_1_sf"/>
</dbReference>
<dbReference type="InterPro" id="IPR007642">
    <property type="entry name" value="RNA_pol_Rpb2_2"/>
</dbReference>
<dbReference type="AlphaFoldDB" id="A0A1F5FG43"/>
<comment type="catalytic activity">
    <reaction evidence="5 6 8">
        <text>RNA(n) + a ribonucleoside 5'-triphosphate = RNA(n+1) + diphosphate</text>
        <dbReference type="Rhea" id="RHEA:21248"/>
        <dbReference type="Rhea" id="RHEA-COMP:14527"/>
        <dbReference type="Rhea" id="RHEA-COMP:17342"/>
        <dbReference type="ChEBI" id="CHEBI:33019"/>
        <dbReference type="ChEBI" id="CHEBI:61557"/>
        <dbReference type="ChEBI" id="CHEBI:140395"/>
        <dbReference type="EC" id="2.7.7.6"/>
    </reaction>
</comment>
<reference evidence="16 17" key="1">
    <citation type="journal article" date="2016" name="Nat. Commun.">
        <title>Thousands of microbial genomes shed light on interconnected biogeochemical processes in an aquifer system.</title>
        <authorList>
            <person name="Anantharaman K."/>
            <person name="Brown C.T."/>
            <person name="Hug L.A."/>
            <person name="Sharon I."/>
            <person name="Castelle C.J."/>
            <person name="Probst A.J."/>
            <person name="Thomas B.C."/>
            <person name="Singh A."/>
            <person name="Wilkins M.J."/>
            <person name="Karaoz U."/>
            <person name="Brodie E.L."/>
            <person name="Williams K.H."/>
            <person name="Hubbard S.S."/>
            <person name="Banfield J.F."/>
        </authorList>
    </citation>
    <scope>NUCLEOTIDE SEQUENCE [LARGE SCALE GENOMIC DNA]</scope>
</reference>
<dbReference type="Gene3D" id="2.40.50.100">
    <property type="match status" value="1"/>
</dbReference>
<evidence type="ECO:0000256" key="9">
    <source>
        <dbReference type="SAM" id="MobiDB-lite"/>
    </source>
</evidence>
<dbReference type="Gene3D" id="2.40.50.150">
    <property type="match status" value="1"/>
</dbReference>
<keyword evidence="3 6" id="KW-0548">Nucleotidyltransferase</keyword>
<feature type="domain" description="RNA polymerase Rpb2" evidence="12">
    <location>
        <begin position="136"/>
        <end position="329"/>
    </location>
</feature>
<dbReference type="SUPFAM" id="SSF64484">
    <property type="entry name" value="beta and beta-prime subunits of DNA dependent RNA-polymerase"/>
    <property type="match status" value="1"/>
</dbReference>
<dbReference type="NCBIfam" id="NF001616">
    <property type="entry name" value="PRK00405.1"/>
    <property type="match status" value="1"/>
</dbReference>
<dbReference type="Pfam" id="PF04563">
    <property type="entry name" value="RNA_pol_Rpb2_1"/>
    <property type="match status" value="1"/>
</dbReference>
<dbReference type="GO" id="GO:0003899">
    <property type="term" value="F:DNA-directed RNA polymerase activity"/>
    <property type="evidence" value="ECO:0007669"/>
    <property type="project" value="UniProtKB-UniRule"/>
</dbReference>
<sequence length="1140" mass="126079">MAHLARTQRINWGNNDVKLPEINLSAFPIQSYDWFLTEGIRQALNEINPITDFTGQSFQLEFSDHYFGPSPLTPDECITKGLTYDAPLRARATLTNIQSGTKQTQEVFLGDIPMMTTRGTFIVNGVERVVVNQLVRSPGVFYTGVVDPNSGRMLHTAEIRPLRGSWIEFEVAKSDAINVKIDRFRKMSAATFLRAIGYGSDDEIRALFKNQDVDEDHHYIDATILKDPTRTTEDALLEFYQKIRPGEPAVLDNAKQLLFQMFFDPRRYDLGLVGRYKLNKRLGLDLPVTLDNAVVQKQDVVAVIRGLINLQNGQGKRDDIDHLSNRRVRQVGELVYSGPFRVGLVRLERSIREKMSLSKPDELISPSALVNARPIIAAISEFFRRNRLSSILEQVNPLAEIDNQRRLSVMGTGGVSRERASFSMRDINASQYSRIDPIRSPEGQNIGLVTYLALYAKINEYGFIEAPYFKVVPETKAGKTKMKVTGEIVYLQADDEEDYYITHADLPRDGQYLATDWVPARYKGKFTEVDVNKIQYIDIIPRQVVGTSASLIPFLQHDDGTRALMGTHMQCQAVPLVKPEAPVVGTGMETIVAESMGWAVRARFPGTVVSSDASHITIKVDNKHLDELKKIAATNHTPGVTVKNDTETYDLKTFIRSPQSTCYTQRPLAKTGDKVNQGDIIIDAPAADHGELSLGQNLIIAYASFEGLGYEDAVVVSDRLLKKDLLSSIHINEYEAQLMDTKLGPEELTRDIPNVAETDLRNLTEEGIVAIGSTVGPNDILVGKIAPKGETELTAEEKLLRAIFGEKAREVRDTSLRMPHGESGVVIDVAILEKDAGDELDPGVIKQIKVRVAQLRKITVGDKVAGRHGNKGVISKIVPEADMPHLPDGRPVDIIISFLSVLARMNLGQLMEAQLGWAAQKLGYKIALPVFEHISDERINAELTKAGLPLSGKVRLVDGRTGEPFQEETAVGVGYILKLIHMVEDKTHARSTGPYSLVTQQPLGGKAQMGGQRLGEMEVWALEAHKAARILQEMLTIKSDDIIGRSRAFEAIVKGTEIPAPTVPESFKVLVKELNSLGLSIIPTRPVVSSEFEDEVAGDAAAAANAFSTVADEPMSEETPIDKLDEPIKEEPSSDDSEQI</sequence>
<dbReference type="InterPro" id="IPR019462">
    <property type="entry name" value="DNA-dir_RNA_pol_bsu_external_1"/>
</dbReference>
<feature type="domain" description="RNA polymerase Rpb2" evidence="11">
    <location>
        <begin position="1010"/>
        <end position="1081"/>
    </location>
</feature>
<evidence type="ECO:0000256" key="7">
    <source>
        <dbReference type="RuleBase" id="RU000434"/>
    </source>
</evidence>
<dbReference type="InterPro" id="IPR007641">
    <property type="entry name" value="RNA_pol_Rpb2_7"/>
</dbReference>
<dbReference type="Pfam" id="PF10385">
    <property type="entry name" value="RNA_pol_Rpb2_45"/>
    <property type="match status" value="1"/>
</dbReference>
<keyword evidence="2 6" id="KW-0808">Transferase</keyword>
<feature type="domain" description="RNA polymerase beta subunit protrusion" evidence="13">
    <location>
        <begin position="70"/>
        <end position="375"/>
    </location>
</feature>
<evidence type="ECO:0000256" key="4">
    <source>
        <dbReference type="ARBA" id="ARBA00023163"/>
    </source>
</evidence>
<comment type="subunit">
    <text evidence="6 8">The RNAP catalytic core consists of 2 alpha, 1 beta, 1 beta' and 1 omega subunit. When a sigma factor is associated with the core the holoenzyme is formed, which can initiate transcription.</text>
</comment>
<evidence type="ECO:0000259" key="13">
    <source>
        <dbReference type="Pfam" id="PF04563"/>
    </source>
</evidence>
<dbReference type="InterPro" id="IPR015712">
    <property type="entry name" value="DNA-dir_RNA_pol_su2"/>
</dbReference>
<dbReference type="InterPro" id="IPR007644">
    <property type="entry name" value="RNA_pol_bsu_protrusion"/>
</dbReference>
<feature type="domain" description="DNA-directed RNA polymerase beta subunit external 1" evidence="15">
    <location>
        <begin position="481"/>
        <end position="539"/>
    </location>
</feature>
<keyword evidence="1 6" id="KW-0240">DNA-directed RNA polymerase</keyword>
<dbReference type="InterPro" id="IPR007120">
    <property type="entry name" value="DNA-dir_RNAP_su2_dom"/>
</dbReference>
<evidence type="ECO:0000259" key="14">
    <source>
        <dbReference type="Pfam" id="PF04565"/>
    </source>
</evidence>
<dbReference type="Gene3D" id="3.90.1100.10">
    <property type="match status" value="1"/>
</dbReference>
<dbReference type="GO" id="GO:0006351">
    <property type="term" value="P:DNA-templated transcription"/>
    <property type="evidence" value="ECO:0007669"/>
    <property type="project" value="UniProtKB-UniRule"/>
</dbReference>
<dbReference type="EMBL" id="MFAM01000040">
    <property type="protein sequence ID" value="OGD78610.1"/>
    <property type="molecule type" value="Genomic_DNA"/>
</dbReference>
<dbReference type="Gene3D" id="3.90.1800.10">
    <property type="entry name" value="RNA polymerase alpha subunit dimerisation domain"/>
    <property type="match status" value="1"/>
</dbReference>